<dbReference type="AlphaFoldDB" id="A0A813SQX3"/>
<gene>
    <name evidence="1" type="ORF">OXX778_LOCUS6441</name>
</gene>
<proteinExistence type="predicted"/>
<name>A0A813SQX3_9BILA</name>
<comment type="caution">
    <text evidence="1">The sequence shown here is derived from an EMBL/GenBank/DDBJ whole genome shotgun (WGS) entry which is preliminary data.</text>
</comment>
<sequence>MTNKSDNSHVECTEAIRKKKEKTGFSAYLIDTMTNRIINKINLNIEIDIPSNTKIVYVKKDKKSSKNSHSYDKDCETFINNKC</sequence>
<reference evidence="1" key="1">
    <citation type="submission" date="2021-02" db="EMBL/GenBank/DDBJ databases">
        <authorList>
            <person name="Nowell W R."/>
        </authorList>
    </citation>
    <scope>NUCLEOTIDE SEQUENCE</scope>
    <source>
        <strain evidence="1">Ploen Becks lab</strain>
    </source>
</reference>
<protein>
    <submittedName>
        <fullName evidence="1">Uncharacterized protein</fullName>
    </submittedName>
</protein>
<dbReference type="OrthoDB" id="10576515at2759"/>
<keyword evidence="2" id="KW-1185">Reference proteome</keyword>
<organism evidence="1 2">
    <name type="scientific">Brachionus calyciflorus</name>
    <dbReference type="NCBI Taxonomy" id="104777"/>
    <lineage>
        <taxon>Eukaryota</taxon>
        <taxon>Metazoa</taxon>
        <taxon>Spiralia</taxon>
        <taxon>Gnathifera</taxon>
        <taxon>Rotifera</taxon>
        <taxon>Eurotatoria</taxon>
        <taxon>Monogononta</taxon>
        <taxon>Pseudotrocha</taxon>
        <taxon>Ploima</taxon>
        <taxon>Brachionidae</taxon>
        <taxon>Brachionus</taxon>
    </lineage>
</organism>
<evidence type="ECO:0000313" key="2">
    <source>
        <dbReference type="Proteomes" id="UP000663879"/>
    </source>
</evidence>
<dbReference type="Proteomes" id="UP000663879">
    <property type="component" value="Unassembled WGS sequence"/>
</dbReference>
<accession>A0A813SQX3</accession>
<evidence type="ECO:0000313" key="1">
    <source>
        <dbReference type="EMBL" id="CAF0800491.1"/>
    </source>
</evidence>
<dbReference type="EMBL" id="CAJNOC010000763">
    <property type="protein sequence ID" value="CAF0800491.1"/>
    <property type="molecule type" value="Genomic_DNA"/>
</dbReference>